<evidence type="ECO:0000256" key="1">
    <source>
        <dbReference type="SAM" id="SignalP"/>
    </source>
</evidence>
<dbReference type="RefSeq" id="WP_093652380.1">
    <property type="nucleotide sequence ID" value="NZ_FNHI01000002.1"/>
</dbReference>
<keyword evidence="3" id="KW-1185">Reference proteome</keyword>
<evidence type="ECO:0000313" key="2">
    <source>
        <dbReference type="EMBL" id="SDL91068.1"/>
    </source>
</evidence>
<reference evidence="3" key="1">
    <citation type="submission" date="2016-10" db="EMBL/GenBank/DDBJ databases">
        <authorList>
            <person name="Varghese N."/>
            <person name="Submissions S."/>
        </authorList>
    </citation>
    <scope>NUCLEOTIDE SEQUENCE [LARGE SCALE GENOMIC DNA]</scope>
    <source>
        <strain evidence="3">CGMCC 4.7042</strain>
    </source>
</reference>
<protein>
    <submittedName>
        <fullName evidence="2">Uncharacterized protein</fullName>
    </submittedName>
</protein>
<name>A0A1G9NWV7_9ACTN</name>
<dbReference type="Proteomes" id="UP000199063">
    <property type="component" value="Unassembled WGS sequence"/>
</dbReference>
<proteinExistence type="predicted"/>
<dbReference type="GeneID" id="40828106"/>
<accession>A0A1G9NWV7</accession>
<organism evidence="2 3">
    <name type="scientific">Streptomyces wuyuanensis</name>
    <dbReference type="NCBI Taxonomy" id="1196353"/>
    <lineage>
        <taxon>Bacteria</taxon>
        <taxon>Bacillati</taxon>
        <taxon>Actinomycetota</taxon>
        <taxon>Actinomycetes</taxon>
        <taxon>Kitasatosporales</taxon>
        <taxon>Streptomycetaceae</taxon>
        <taxon>Streptomyces</taxon>
    </lineage>
</organism>
<dbReference type="STRING" id="1196353.SAMN05444921_102156"/>
<dbReference type="OrthoDB" id="4326515at2"/>
<evidence type="ECO:0000313" key="3">
    <source>
        <dbReference type="Proteomes" id="UP000199063"/>
    </source>
</evidence>
<gene>
    <name evidence="2" type="ORF">SAMN05444921_102156</name>
</gene>
<feature type="chain" id="PRO_5011713113" evidence="1">
    <location>
        <begin position="31"/>
        <end position="173"/>
    </location>
</feature>
<dbReference type="EMBL" id="FNHI01000002">
    <property type="protein sequence ID" value="SDL91068.1"/>
    <property type="molecule type" value="Genomic_DNA"/>
</dbReference>
<sequence length="173" mass="18173">MKKLAWAARSIPAATGIVLAGLVNAPSAAADDVPVSITRADDLIDRIGIMDGRRCERTERDISSTVVDYSGSDLFGTVFRVTTDRRGDAYLNDSRSPGDWIPLELVAGAPDCTEDPAVSVTEEDPGQLFITLVAGSGKIYQAECTVSDATPLNSANIATACSPGFSQIPNTPV</sequence>
<feature type="signal peptide" evidence="1">
    <location>
        <begin position="1"/>
        <end position="30"/>
    </location>
</feature>
<keyword evidence="1" id="KW-0732">Signal</keyword>
<dbReference type="AlphaFoldDB" id="A0A1G9NWV7"/>